<keyword evidence="1" id="KW-0812">Transmembrane</keyword>
<reference evidence="2" key="1">
    <citation type="submission" date="2022-03" db="EMBL/GenBank/DDBJ databases">
        <title>Identification of a novel bacterium isolated from mangrove sediments.</title>
        <authorList>
            <person name="Pan X."/>
        </authorList>
    </citation>
    <scope>NUCLEOTIDE SEQUENCE</scope>
    <source>
        <strain evidence="2">B1949</strain>
    </source>
</reference>
<name>A0ABT0BJC6_9SPHN</name>
<keyword evidence="3" id="KW-1185">Reference proteome</keyword>
<proteinExistence type="predicted"/>
<keyword evidence="1" id="KW-1133">Transmembrane helix</keyword>
<evidence type="ECO:0000256" key="1">
    <source>
        <dbReference type="SAM" id="Phobius"/>
    </source>
</evidence>
<organism evidence="2 3">
    <name type="scientific">Novosphingobium organovorum</name>
    <dbReference type="NCBI Taxonomy" id="2930092"/>
    <lineage>
        <taxon>Bacteria</taxon>
        <taxon>Pseudomonadati</taxon>
        <taxon>Pseudomonadota</taxon>
        <taxon>Alphaproteobacteria</taxon>
        <taxon>Sphingomonadales</taxon>
        <taxon>Sphingomonadaceae</taxon>
        <taxon>Novosphingobium</taxon>
    </lineage>
</organism>
<evidence type="ECO:0000313" key="3">
    <source>
        <dbReference type="Proteomes" id="UP001162881"/>
    </source>
</evidence>
<dbReference type="Proteomes" id="UP001162881">
    <property type="component" value="Unassembled WGS sequence"/>
</dbReference>
<evidence type="ECO:0000313" key="2">
    <source>
        <dbReference type="EMBL" id="MCJ2184921.1"/>
    </source>
</evidence>
<dbReference type="RefSeq" id="WP_244024200.1">
    <property type="nucleotide sequence ID" value="NZ_JALHLF010000173.1"/>
</dbReference>
<comment type="caution">
    <text evidence="2">The sequence shown here is derived from an EMBL/GenBank/DDBJ whole genome shotgun (WGS) entry which is preliminary data.</text>
</comment>
<keyword evidence="1" id="KW-0472">Membrane</keyword>
<gene>
    <name evidence="2" type="ORF">MTR62_19850</name>
</gene>
<feature type="transmembrane region" description="Helical" evidence="1">
    <location>
        <begin position="41"/>
        <end position="64"/>
    </location>
</feature>
<protein>
    <submittedName>
        <fullName evidence="2">Uncharacterized protein</fullName>
    </submittedName>
</protein>
<dbReference type="EMBL" id="JALHLF010000173">
    <property type="protein sequence ID" value="MCJ2184921.1"/>
    <property type="molecule type" value="Genomic_DNA"/>
</dbReference>
<sequence>MKALLGGLLMAIGILIAGASGLCSAALFVSDLGSTAQMLPLVLLFGGMPFLLGIGLTFGGRALIRAARANTAIEDDTFR</sequence>
<accession>A0ABT0BJC6</accession>